<evidence type="ECO:0000256" key="6">
    <source>
        <dbReference type="RuleBase" id="RU003983"/>
    </source>
</evidence>
<dbReference type="Pfam" id="PF01435">
    <property type="entry name" value="Peptidase_M48"/>
    <property type="match status" value="1"/>
</dbReference>
<keyword evidence="4 6" id="KW-0862">Zinc</keyword>
<evidence type="ECO:0000313" key="10">
    <source>
        <dbReference type="Proteomes" id="UP000010094"/>
    </source>
</evidence>
<keyword evidence="7" id="KW-0472">Membrane</keyword>
<evidence type="ECO:0000313" key="9">
    <source>
        <dbReference type="EMBL" id="AFN83076.1"/>
    </source>
</evidence>
<organism evidence="9 10">
    <name type="scientific">Encephalitozoon romaleae (strain SJ-2008)</name>
    <name type="common">Microsporidian parasite</name>
    <dbReference type="NCBI Taxonomy" id="1178016"/>
    <lineage>
        <taxon>Eukaryota</taxon>
        <taxon>Fungi</taxon>
        <taxon>Fungi incertae sedis</taxon>
        <taxon>Microsporidia</taxon>
        <taxon>Unikaryonidae</taxon>
        <taxon>Encephalitozoon</taxon>
    </lineage>
</organism>
<dbReference type="InterPro" id="IPR001915">
    <property type="entry name" value="Peptidase_M48"/>
</dbReference>
<accession>I6ZTS5</accession>
<protein>
    <recommendedName>
        <fullName evidence="8">Peptidase M48 domain-containing protein</fullName>
    </recommendedName>
</protein>
<feature type="transmembrane region" description="Helical" evidence="7">
    <location>
        <begin position="7"/>
        <end position="29"/>
    </location>
</feature>
<keyword evidence="7" id="KW-1133">Transmembrane helix</keyword>
<dbReference type="GO" id="GO:0004222">
    <property type="term" value="F:metalloendopeptidase activity"/>
    <property type="evidence" value="ECO:0007669"/>
    <property type="project" value="InterPro"/>
</dbReference>
<dbReference type="AlphaFoldDB" id="I6ZTS5"/>
<keyword evidence="7" id="KW-0812">Transmembrane</keyword>
<keyword evidence="1 6" id="KW-0645">Protease</keyword>
<reference evidence="9 10" key="1">
    <citation type="journal article" date="2012" name="Proc. Natl. Acad. Sci. U.S.A.">
        <title>Gain and loss of multiple functionally related, horizontally transferred genes in the reduced genomes of two microsporidian parasites.</title>
        <authorList>
            <person name="Pombert J.-F."/>
            <person name="Selman M."/>
            <person name="Burki F."/>
            <person name="Bardell F.T."/>
            <person name="Farinelli L."/>
            <person name="Solter L.F."/>
            <person name="Whitman D.W."/>
            <person name="Weiss L.M."/>
            <person name="Corradi N."/>
            <person name="Keeling P.J."/>
        </authorList>
    </citation>
    <scope>NUCLEOTIDE SEQUENCE [LARGE SCALE GENOMIC DNA]</scope>
    <source>
        <strain evidence="9 10">SJ-2008</strain>
    </source>
</reference>
<dbReference type="Proteomes" id="UP000010094">
    <property type="component" value="Chromosome V"/>
</dbReference>
<feature type="transmembrane region" description="Helical" evidence="7">
    <location>
        <begin position="285"/>
        <end position="303"/>
    </location>
</feature>
<dbReference type="GO" id="GO:0046872">
    <property type="term" value="F:metal ion binding"/>
    <property type="evidence" value="ECO:0007669"/>
    <property type="project" value="UniProtKB-KW"/>
</dbReference>
<evidence type="ECO:0000256" key="2">
    <source>
        <dbReference type="ARBA" id="ARBA00022723"/>
    </source>
</evidence>
<evidence type="ECO:0000256" key="7">
    <source>
        <dbReference type="SAM" id="Phobius"/>
    </source>
</evidence>
<evidence type="ECO:0000256" key="4">
    <source>
        <dbReference type="ARBA" id="ARBA00022833"/>
    </source>
</evidence>
<proteinExistence type="inferred from homology"/>
<evidence type="ECO:0000256" key="3">
    <source>
        <dbReference type="ARBA" id="ARBA00022801"/>
    </source>
</evidence>
<dbReference type="OrthoDB" id="360839at2759"/>
<comment type="similarity">
    <text evidence="6">Belongs to the peptidase M48 family.</text>
</comment>
<dbReference type="GeneID" id="20521378"/>
<evidence type="ECO:0000256" key="1">
    <source>
        <dbReference type="ARBA" id="ARBA00022670"/>
    </source>
</evidence>
<gene>
    <name evidence="9" type="ordered locus">EROM_051460</name>
</gene>
<dbReference type="KEGG" id="ero:EROM_051460"/>
<sequence>MKYFSKGMFYTFFVLTYLAQMIEVLNIFITKSLVDSGETGLEEGLATNEMAKRDQGYSNSIEKTIGKRSVELLEDVLVHTMHFSASILFFTEAGRLFSMKMVGVIFGQIFDLEIVFLTIIVSMLSLNAFTEYVVSSIYKSPSLEMILVWCFFGVLFVIPILVFISIKLLKIFGIGFIVSCYLSYFIMEISDILSISNVDLSKMEKVPVSVFSENIQRLMNDRGLSDSIYKERKPGKNVNAALIGIGNSERIEIYGKVENIDDGQLESILIHEVGHSYDRSLIKKISVFFLLLGLEMLFLIILYDSVAKEFVWDNVSKEGSFTVLMCLYFASIRPWLFILYNLTSQSAEMYADLLTKKYNYNRTLASTLYKISVDSLDFLSPSWLYNSLNSLHPSIMSRIEYLSS</sequence>
<evidence type="ECO:0000259" key="8">
    <source>
        <dbReference type="Pfam" id="PF01435"/>
    </source>
</evidence>
<evidence type="ECO:0000256" key="5">
    <source>
        <dbReference type="ARBA" id="ARBA00023049"/>
    </source>
</evidence>
<feature type="transmembrane region" description="Helical" evidence="7">
    <location>
        <begin position="319"/>
        <end position="340"/>
    </location>
</feature>
<dbReference type="GO" id="GO:0006508">
    <property type="term" value="P:proteolysis"/>
    <property type="evidence" value="ECO:0007669"/>
    <property type="project" value="UniProtKB-KW"/>
</dbReference>
<feature type="transmembrane region" description="Helical" evidence="7">
    <location>
        <begin position="146"/>
        <end position="166"/>
    </location>
</feature>
<dbReference type="VEuPathDB" id="MicrosporidiaDB:EROM_051460"/>
<keyword evidence="3 6" id="KW-0378">Hydrolase</keyword>
<feature type="transmembrane region" description="Helical" evidence="7">
    <location>
        <begin position="172"/>
        <end position="195"/>
    </location>
</feature>
<dbReference type="RefSeq" id="XP_009264573.1">
    <property type="nucleotide sequence ID" value="XM_009266298.1"/>
</dbReference>
<dbReference type="PANTHER" id="PTHR10120">
    <property type="entry name" value="CAAX PRENYL PROTEASE 1"/>
    <property type="match status" value="1"/>
</dbReference>
<comment type="cofactor">
    <cofactor evidence="6">
        <name>Zn(2+)</name>
        <dbReference type="ChEBI" id="CHEBI:29105"/>
    </cofactor>
    <text evidence="6">Binds 1 zinc ion per subunit.</text>
</comment>
<name>I6ZTS5_ENCRO</name>
<keyword evidence="2" id="KW-0479">Metal-binding</keyword>
<keyword evidence="5 6" id="KW-0482">Metalloprotease</keyword>
<dbReference type="EMBL" id="CP003522">
    <property type="protein sequence ID" value="AFN83076.1"/>
    <property type="molecule type" value="Genomic_DNA"/>
</dbReference>
<feature type="domain" description="Peptidase M48" evidence="8">
    <location>
        <begin position="235"/>
        <end position="403"/>
    </location>
</feature>
<keyword evidence="10" id="KW-1185">Reference proteome</keyword>
<feature type="transmembrane region" description="Helical" evidence="7">
    <location>
        <begin position="114"/>
        <end position="134"/>
    </location>
</feature>
<dbReference type="HOGENOM" id="CLU_055667_0_0_1"/>